<dbReference type="OrthoDB" id="8477220at2"/>
<feature type="transmembrane region" description="Helical" evidence="1">
    <location>
        <begin position="260"/>
        <end position="281"/>
    </location>
</feature>
<proteinExistence type="predicted"/>
<gene>
    <name evidence="2" type="ORF">DXH95_05995</name>
</gene>
<feature type="transmembrane region" description="Helical" evidence="1">
    <location>
        <begin position="325"/>
        <end position="343"/>
    </location>
</feature>
<comment type="caution">
    <text evidence="2">The sequence shown here is derived from an EMBL/GenBank/DDBJ whole genome shotgun (WGS) entry which is preliminary data.</text>
</comment>
<dbReference type="EMBL" id="QRGP01000001">
    <property type="protein sequence ID" value="RDV06944.1"/>
    <property type="molecule type" value="Genomic_DNA"/>
</dbReference>
<protein>
    <recommendedName>
        <fullName evidence="4">MobA-like NTP transferase domain-containing protein</fullName>
    </recommendedName>
</protein>
<feature type="transmembrane region" description="Helical" evidence="1">
    <location>
        <begin position="302"/>
        <end position="319"/>
    </location>
</feature>
<accession>A0A371BH65</accession>
<keyword evidence="3" id="KW-1185">Reference proteome</keyword>
<organism evidence="2 3">
    <name type="scientific">Sphingorhabdus pulchriflava</name>
    <dbReference type="NCBI Taxonomy" id="2292257"/>
    <lineage>
        <taxon>Bacteria</taxon>
        <taxon>Pseudomonadati</taxon>
        <taxon>Pseudomonadota</taxon>
        <taxon>Alphaproteobacteria</taxon>
        <taxon>Sphingomonadales</taxon>
        <taxon>Sphingomonadaceae</taxon>
        <taxon>Sphingorhabdus</taxon>
    </lineage>
</organism>
<dbReference type="AlphaFoldDB" id="A0A371BH65"/>
<name>A0A371BH65_9SPHN</name>
<keyword evidence="1" id="KW-0472">Membrane</keyword>
<reference evidence="3" key="1">
    <citation type="submission" date="2018-08" db="EMBL/GenBank/DDBJ databases">
        <authorList>
            <person name="Kim S.-J."/>
            <person name="Jung G.-Y."/>
        </authorList>
    </citation>
    <scope>NUCLEOTIDE SEQUENCE [LARGE SCALE GENOMIC DNA]</scope>
    <source>
        <strain evidence="3">GY_G</strain>
    </source>
</reference>
<evidence type="ECO:0008006" key="4">
    <source>
        <dbReference type="Google" id="ProtNLM"/>
    </source>
</evidence>
<dbReference type="Proteomes" id="UP000263833">
    <property type="component" value="Unassembled WGS sequence"/>
</dbReference>
<dbReference type="InterPro" id="IPR029044">
    <property type="entry name" value="Nucleotide-diphossugar_trans"/>
</dbReference>
<dbReference type="SUPFAM" id="SSF53448">
    <property type="entry name" value="Nucleotide-diphospho-sugar transferases"/>
    <property type="match status" value="1"/>
</dbReference>
<feature type="transmembrane region" description="Helical" evidence="1">
    <location>
        <begin position="355"/>
        <end position="379"/>
    </location>
</feature>
<keyword evidence="1" id="KW-0812">Transmembrane</keyword>
<evidence type="ECO:0000313" key="2">
    <source>
        <dbReference type="EMBL" id="RDV06944.1"/>
    </source>
</evidence>
<evidence type="ECO:0000313" key="3">
    <source>
        <dbReference type="Proteomes" id="UP000263833"/>
    </source>
</evidence>
<dbReference type="RefSeq" id="WP_115548489.1">
    <property type="nucleotide sequence ID" value="NZ_QRGP01000001.1"/>
</dbReference>
<keyword evidence="1" id="KW-1133">Transmembrane helix</keyword>
<evidence type="ECO:0000256" key="1">
    <source>
        <dbReference type="SAM" id="Phobius"/>
    </source>
</evidence>
<sequence>MASIVEQEASSPLVLLCVGGGLDGVPHPAFQPMLGKPFLFHQLKQLERLGVSKVAVSVESVPPALPTIVEQLDRPGFNIRILRTPADLTALVTDSQPVFVKSADIQISDDNLAGLLQHTGRFIARLPEQPEHVAFERIDLASRWAGLAMIDGMIARQASVIPEGWSLDSCLLRQALQSGVPLQDMEAGLVLANRLNKVGGAGTIEIAEEHLLPASLDSEDVFGKGLNRIGRKWLPAILARPWAVIATSLSVPAFSAVSALLGYFEIVVGATAAGSLALVLSPFRKLCLSADYRNRRDYVGDASLGLLALALALTLWAVGEAPLESLFLTVLLVLAFWMQKPLAKRGLSRQFSLIPIALLLTGASAAGLVVPALKVVLLIKLALLAIDARKSASANQS</sequence>